<feature type="transmembrane region" description="Helical" evidence="2">
    <location>
        <begin position="19"/>
        <end position="39"/>
    </location>
</feature>
<evidence type="ECO:0000313" key="3">
    <source>
        <dbReference type="EMBL" id="MDR4307965.1"/>
    </source>
</evidence>
<protein>
    <submittedName>
        <fullName evidence="3">Uncharacterized protein</fullName>
    </submittedName>
</protein>
<feature type="region of interest" description="Disordered" evidence="1">
    <location>
        <begin position="289"/>
        <end position="314"/>
    </location>
</feature>
<keyword evidence="2" id="KW-1133">Transmembrane helix</keyword>
<organism evidence="3 4">
    <name type="scientific">Chelatococcus sambhunathii</name>
    <dbReference type="NCBI Taxonomy" id="363953"/>
    <lineage>
        <taxon>Bacteria</taxon>
        <taxon>Pseudomonadati</taxon>
        <taxon>Pseudomonadota</taxon>
        <taxon>Alphaproteobacteria</taxon>
        <taxon>Hyphomicrobiales</taxon>
        <taxon>Chelatococcaceae</taxon>
        <taxon>Chelatococcus</taxon>
    </lineage>
</organism>
<reference evidence="3" key="1">
    <citation type="submission" date="2020-10" db="EMBL/GenBank/DDBJ databases">
        <authorList>
            <person name="Abbas A."/>
            <person name="Razzaq R."/>
            <person name="Waqas M."/>
            <person name="Abbas N."/>
            <person name="Nielsen T.K."/>
            <person name="Hansen L.H."/>
            <person name="Hussain S."/>
            <person name="Shahid M."/>
        </authorList>
    </citation>
    <scope>NUCLEOTIDE SEQUENCE</scope>
    <source>
        <strain evidence="3">S14</strain>
    </source>
</reference>
<sequence>MGATGGATMEEAGGLRKRVLAFAAVLALIVGGFVLARWASQPSLAPDKPVAQQWIEAVSQFGLEPVYPPQEDFVVGDILAFITADRKRYVEADPLPLRAVKLWNADLSAELKETYSATYRFPATSERPANEKSIWKQPARESASIFETPFERRDMPLALLPGFTIATKRAGDLDASGLSAVVGLRASGAKSVQVSVEGVETYGVPALYAEAALLKFCGNERFKNVCTDKGMRAQLSMIVGSDICEMMPAGPKGKTTPRFSVELGLVARVYLARSVQTFLEDGSSVTLSGSSTGQAALPSPPSPPAQLATPPDAAAESARKSEQTIIDEKLSAQRASITQREATTAPGVQSVVQRGDSSRIAINQVLQRPVAIGFRSVRYIARPVEGQLCDRK</sequence>
<gene>
    <name evidence="3" type="ORF">IHQ68_15190</name>
</gene>
<comment type="caution">
    <text evidence="3">The sequence shown here is derived from an EMBL/GenBank/DDBJ whole genome shotgun (WGS) entry which is preliminary data.</text>
</comment>
<name>A0ABU1DIL6_9HYPH</name>
<dbReference type="EMBL" id="JADBEO010000036">
    <property type="protein sequence ID" value="MDR4307965.1"/>
    <property type="molecule type" value="Genomic_DNA"/>
</dbReference>
<evidence type="ECO:0000256" key="2">
    <source>
        <dbReference type="SAM" id="Phobius"/>
    </source>
</evidence>
<evidence type="ECO:0000256" key="1">
    <source>
        <dbReference type="SAM" id="MobiDB-lite"/>
    </source>
</evidence>
<dbReference type="RefSeq" id="WP_309393311.1">
    <property type="nucleotide sequence ID" value="NZ_JADBEO010000036.1"/>
</dbReference>
<keyword evidence="2" id="KW-0472">Membrane</keyword>
<keyword evidence="4" id="KW-1185">Reference proteome</keyword>
<accession>A0ABU1DIL6</accession>
<evidence type="ECO:0000313" key="4">
    <source>
        <dbReference type="Proteomes" id="UP001181622"/>
    </source>
</evidence>
<dbReference type="Proteomes" id="UP001181622">
    <property type="component" value="Unassembled WGS sequence"/>
</dbReference>
<proteinExistence type="predicted"/>
<keyword evidence="2" id="KW-0812">Transmembrane</keyword>